<organism evidence="4 5">
    <name type="scientific">Glutinoglossum americanum</name>
    <dbReference type="NCBI Taxonomy" id="1670608"/>
    <lineage>
        <taxon>Eukaryota</taxon>
        <taxon>Fungi</taxon>
        <taxon>Dikarya</taxon>
        <taxon>Ascomycota</taxon>
        <taxon>Pezizomycotina</taxon>
        <taxon>Geoglossomycetes</taxon>
        <taxon>Geoglossales</taxon>
        <taxon>Geoglossaceae</taxon>
        <taxon>Glutinoglossum</taxon>
    </lineage>
</organism>
<sequence>MPSDDALSEQASSGEDSTTSPSPRVPSISISILSPSTELPRPLSFPCVPTTSTVGDLKRRIRDAVPSRPELKRLRLIHRGRMLSRDTDTMSDVFGPTEVGDSSAKSLHLVLRPLVEDSATSGPPTSSLGRQLLTPSLSGPSPTQHGRAGVSTPTEQLDHHSHEHNRATQRIAHAMRHGQMNNLPAPPLPPRNSLYSGEPEGAPTGQPASGFARHVAHQQQLRATAGMAGLQPGTIPVTGNPSGLNGHGAPQAYPTVPENPPNGQNPFMPGAGGGFTRTYAGPGGHRWHTTVNYSSVTIPNFGHTTSGASPPMPQNTGPGTVPGMPGIQDLPDLSAFIAAAAGGATGGIPIQHGFPGFSGQPSAAIQMSLNPAARSHSTQGTNRLELNLARVNQLRDQIHALRLSLSNRLGSSLSQGSNASSLGEQLRSSNLDQTATVRIPSPGSNGQGNTHTTRTAPNMNTPIYLSHQPNVLRTEPQALGTNSTPTISVEFHQSPDPVAYMLSSPSGPQALVISPHGLYSSEILHNRNTHRVVEHIHDIQQSAEPHRRDPERHHGAAQVPHQNDQRRPNLRARAAENGIPFAGLLQALAPLGANIWLIARLIGFVVLFTGNSSWQRTILLALGAVTVFLIQVGILGPVIEWIWGPVRRHVESVLLSADRRRAPEGTANARNTDTTGSQVDNARSEEHQQRLDPANPGAPLVRGRQQGQHTRVFETIRAIERAIIIFIASLVPGVGERHIAEIDAVQQIERIANERRAEAEAQEQIAAHGAEDLGTDSTNQRQADETEADPVQDLRDRDGTANRPQDAT</sequence>
<name>A0A9P8I9B9_9PEZI</name>
<feature type="region of interest" description="Disordered" evidence="1">
    <location>
        <begin position="540"/>
        <end position="567"/>
    </location>
</feature>
<keyword evidence="5" id="KW-1185">Reference proteome</keyword>
<feature type="domain" description="DSC E3 ubiquitin ligase complex subunit 3 ubiquitin-like" evidence="3">
    <location>
        <begin position="49"/>
        <end position="99"/>
    </location>
</feature>
<evidence type="ECO:0000256" key="1">
    <source>
        <dbReference type="SAM" id="MobiDB-lite"/>
    </source>
</evidence>
<dbReference type="InterPro" id="IPR019413">
    <property type="entry name" value="Dsc3_ub-like_dom"/>
</dbReference>
<feature type="region of interest" description="Disordered" evidence="1">
    <location>
        <begin position="179"/>
        <end position="209"/>
    </location>
</feature>
<keyword evidence="2" id="KW-0812">Transmembrane</keyword>
<dbReference type="OrthoDB" id="21589at2759"/>
<dbReference type="EMBL" id="JAGHQL010000036">
    <property type="protein sequence ID" value="KAH0543252.1"/>
    <property type="molecule type" value="Genomic_DNA"/>
</dbReference>
<feature type="region of interest" description="Disordered" evidence="1">
    <location>
        <begin position="117"/>
        <end position="166"/>
    </location>
</feature>
<dbReference type="PANTHER" id="PTHR12943:SF27">
    <property type="entry name" value="HOMOCYSTEINE-INDUCED ENDOPLASMIC RETICULUM PROTEIN, ISOFORM A"/>
    <property type="match status" value="1"/>
</dbReference>
<feature type="compositionally biased region" description="Basic and acidic residues" evidence="1">
    <location>
        <begin position="156"/>
        <end position="166"/>
    </location>
</feature>
<evidence type="ECO:0000313" key="5">
    <source>
        <dbReference type="Proteomes" id="UP000698800"/>
    </source>
</evidence>
<keyword evidence="2" id="KW-1133">Transmembrane helix</keyword>
<feature type="compositionally biased region" description="Low complexity" evidence="1">
    <location>
        <begin position="17"/>
        <end position="29"/>
    </location>
</feature>
<dbReference type="Pfam" id="PF10302">
    <property type="entry name" value="Dsc3_N"/>
    <property type="match status" value="1"/>
</dbReference>
<dbReference type="GO" id="GO:0030968">
    <property type="term" value="P:endoplasmic reticulum unfolded protein response"/>
    <property type="evidence" value="ECO:0007669"/>
    <property type="project" value="TreeGrafter"/>
</dbReference>
<feature type="region of interest" description="Disordered" evidence="1">
    <location>
        <begin position="1"/>
        <end position="29"/>
    </location>
</feature>
<dbReference type="Proteomes" id="UP000698800">
    <property type="component" value="Unassembled WGS sequence"/>
</dbReference>
<reference evidence="4" key="1">
    <citation type="submission" date="2021-03" db="EMBL/GenBank/DDBJ databases">
        <title>Comparative genomics and phylogenomic investigation of the class Geoglossomycetes provide insights into ecological specialization and systematics.</title>
        <authorList>
            <person name="Melie T."/>
            <person name="Pirro S."/>
            <person name="Miller A.N."/>
            <person name="Quandt A."/>
        </authorList>
    </citation>
    <scope>NUCLEOTIDE SEQUENCE</scope>
    <source>
        <strain evidence="4">GBOQ0MN5Z8</strain>
    </source>
</reference>
<gene>
    <name evidence="4" type="ORF">FGG08_002416</name>
</gene>
<dbReference type="InterPro" id="IPR029071">
    <property type="entry name" value="Ubiquitin-like_domsf"/>
</dbReference>
<evidence type="ECO:0000313" key="4">
    <source>
        <dbReference type="EMBL" id="KAH0543252.1"/>
    </source>
</evidence>
<accession>A0A9P8I9B9</accession>
<feature type="compositionally biased region" description="Polar residues" evidence="1">
    <location>
        <begin position="118"/>
        <end position="144"/>
    </location>
</feature>
<dbReference type="InterPro" id="IPR039751">
    <property type="entry name" value="HERPUD1/2"/>
</dbReference>
<proteinExistence type="predicted"/>
<feature type="compositionally biased region" description="Polar residues" evidence="1">
    <location>
        <begin position="668"/>
        <end position="681"/>
    </location>
</feature>
<feature type="region of interest" description="Disordered" evidence="1">
    <location>
        <begin position="229"/>
        <end position="272"/>
    </location>
</feature>
<feature type="region of interest" description="Disordered" evidence="1">
    <location>
        <begin position="662"/>
        <end position="707"/>
    </location>
</feature>
<evidence type="ECO:0000256" key="2">
    <source>
        <dbReference type="SAM" id="Phobius"/>
    </source>
</evidence>
<feature type="transmembrane region" description="Helical" evidence="2">
    <location>
        <begin position="587"/>
        <end position="607"/>
    </location>
</feature>
<feature type="region of interest" description="Disordered" evidence="1">
    <location>
        <begin position="436"/>
        <end position="457"/>
    </location>
</feature>
<feature type="region of interest" description="Disordered" evidence="1">
    <location>
        <begin position="759"/>
        <end position="808"/>
    </location>
</feature>
<comment type="caution">
    <text evidence="4">The sequence shown here is derived from an EMBL/GenBank/DDBJ whole genome shotgun (WGS) entry which is preliminary data.</text>
</comment>
<keyword evidence="2" id="KW-0472">Membrane</keyword>
<feature type="compositionally biased region" description="Basic and acidic residues" evidence="1">
    <location>
        <begin position="540"/>
        <end position="554"/>
    </location>
</feature>
<protein>
    <recommendedName>
        <fullName evidence="3">DSC E3 ubiquitin ligase complex subunit 3 ubiquitin-like domain-containing protein</fullName>
    </recommendedName>
</protein>
<feature type="transmembrane region" description="Helical" evidence="2">
    <location>
        <begin position="619"/>
        <end position="643"/>
    </location>
</feature>
<dbReference type="SUPFAM" id="SSF54236">
    <property type="entry name" value="Ubiquitin-like"/>
    <property type="match status" value="1"/>
</dbReference>
<dbReference type="Gene3D" id="3.10.20.90">
    <property type="entry name" value="Phosphatidylinositol 3-kinase Catalytic Subunit, Chain A, domain 1"/>
    <property type="match status" value="1"/>
</dbReference>
<evidence type="ECO:0000259" key="3">
    <source>
        <dbReference type="Pfam" id="PF10302"/>
    </source>
</evidence>
<dbReference type="PANTHER" id="PTHR12943">
    <property type="entry name" value="HOMOCYSTEINE-RESPONSIVE ENDOPLASMIC RETICULUM-RESIDENT UNIQUITIN-LIKE DOMAIN HERPUD PROTEIN FAMILY MEMBER"/>
    <property type="match status" value="1"/>
</dbReference>
<dbReference type="AlphaFoldDB" id="A0A9P8I9B9"/>